<reference evidence="1 2" key="1">
    <citation type="journal article" date="2010" name="Int. J. Syst. Evol. Microbiol.">
        <title>Bacillus horneckiae sp. nov., isolated from a spacecraft-assembly clean room.</title>
        <authorList>
            <person name="Vaishampayan P."/>
            <person name="Probst A."/>
            <person name="Krishnamurthi S."/>
            <person name="Ghosh S."/>
            <person name="Osman S."/>
            <person name="McDowall A."/>
            <person name="Ruckmani A."/>
            <person name="Mayilraj S."/>
            <person name="Venkateswaran K."/>
        </authorList>
    </citation>
    <scope>NUCLEOTIDE SEQUENCE [LARGE SCALE GENOMIC DNA]</scope>
    <source>
        <strain evidence="2">1PO1SC</strain>
    </source>
</reference>
<protein>
    <submittedName>
        <fullName evidence="1">Methionine aminopeptidase</fullName>
    </submittedName>
</protein>
<dbReference type="EMBL" id="PISD01000050">
    <property type="protein sequence ID" value="PKG27056.1"/>
    <property type="molecule type" value="Genomic_DNA"/>
</dbReference>
<accession>A0A2N0ZC18</accession>
<keyword evidence="1" id="KW-0031">Aminopeptidase</keyword>
<dbReference type="GO" id="GO:0004177">
    <property type="term" value="F:aminopeptidase activity"/>
    <property type="evidence" value="ECO:0007669"/>
    <property type="project" value="UniProtKB-KW"/>
</dbReference>
<gene>
    <name evidence="1" type="ORF">CWS20_20500</name>
</gene>
<dbReference type="Proteomes" id="UP000233343">
    <property type="component" value="Unassembled WGS sequence"/>
</dbReference>
<proteinExistence type="predicted"/>
<keyword evidence="1" id="KW-0378">Hydrolase</keyword>
<evidence type="ECO:0000313" key="1">
    <source>
        <dbReference type="EMBL" id="PKG27056.1"/>
    </source>
</evidence>
<dbReference type="RefSeq" id="WP_066199119.1">
    <property type="nucleotide sequence ID" value="NZ_JAFDQP010000002.1"/>
</dbReference>
<keyword evidence="1" id="KW-0645">Protease</keyword>
<dbReference type="AlphaFoldDB" id="A0A2N0ZC18"/>
<comment type="caution">
    <text evidence="1">The sequence shown here is derived from an EMBL/GenBank/DDBJ whole genome shotgun (WGS) entry which is preliminary data.</text>
</comment>
<dbReference type="InterPro" id="IPR036410">
    <property type="entry name" value="HSP_DnaJ_Cys-rich_dom_sf"/>
</dbReference>
<dbReference type="Gene3D" id="6.20.20.10">
    <property type="match status" value="1"/>
</dbReference>
<dbReference type="SUPFAM" id="SSF57938">
    <property type="entry name" value="DnaJ/Hsp40 cysteine-rich domain"/>
    <property type="match status" value="1"/>
</dbReference>
<name>A0A2N0ZC18_9BACI</name>
<sequence length="68" mass="8165">MHLIKLFNKWRNERFEEHVSKMKVENKCPDCYGRGFIVYPANVYSFHSDHFRCPGCEGSGLYEDWKPH</sequence>
<organism evidence="1 2">
    <name type="scientific">Cytobacillus horneckiae</name>
    <dbReference type="NCBI Taxonomy" id="549687"/>
    <lineage>
        <taxon>Bacteria</taxon>
        <taxon>Bacillati</taxon>
        <taxon>Bacillota</taxon>
        <taxon>Bacilli</taxon>
        <taxon>Bacillales</taxon>
        <taxon>Bacillaceae</taxon>
        <taxon>Cytobacillus</taxon>
    </lineage>
</organism>
<evidence type="ECO:0000313" key="2">
    <source>
        <dbReference type="Proteomes" id="UP000233343"/>
    </source>
</evidence>
<keyword evidence="2" id="KW-1185">Reference proteome</keyword>